<keyword evidence="1" id="KW-0328">Glycosyltransferase</keyword>
<protein>
    <submittedName>
        <fullName evidence="1">7-deoxyloganetin glucosyltransferase</fullName>
        <ecNumber evidence="1">2.4.1.324</ecNumber>
    </submittedName>
</protein>
<dbReference type="GO" id="GO:0016757">
    <property type="term" value="F:glycosyltransferase activity"/>
    <property type="evidence" value="ECO:0007669"/>
    <property type="project" value="UniProtKB-KW"/>
</dbReference>
<comment type="caution">
    <text evidence="1">The sequence shown here is derived from an EMBL/GenBank/DDBJ whole genome shotgun (WGS) entry which is preliminary data.</text>
</comment>
<keyword evidence="2" id="KW-1185">Reference proteome</keyword>
<sequence length="55" mass="6197">MIRELMELKKDEFLQKAEDMGKSAKASVSEGGSSLSDLNRLIEDIKLMKIPTTRN</sequence>
<name>A0A2G9GRL8_9LAMI</name>
<organism evidence="1 2">
    <name type="scientific">Handroanthus impetiginosus</name>
    <dbReference type="NCBI Taxonomy" id="429701"/>
    <lineage>
        <taxon>Eukaryota</taxon>
        <taxon>Viridiplantae</taxon>
        <taxon>Streptophyta</taxon>
        <taxon>Embryophyta</taxon>
        <taxon>Tracheophyta</taxon>
        <taxon>Spermatophyta</taxon>
        <taxon>Magnoliopsida</taxon>
        <taxon>eudicotyledons</taxon>
        <taxon>Gunneridae</taxon>
        <taxon>Pentapetalae</taxon>
        <taxon>asterids</taxon>
        <taxon>lamiids</taxon>
        <taxon>Lamiales</taxon>
        <taxon>Bignoniaceae</taxon>
        <taxon>Crescentiina</taxon>
        <taxon>Tabebuia alliance</taxon>
        <taxon>Handroanthus</taxon>
    </lineage>
</organism>
<reference evidence="2" key="1">
    <citation type="journal article" date="2018" name="Gigascience">
        <title>Genome assembly of the Pink Ipe (Handroanthus impetiginosus, Bignoniaceae), a highly valued, ecologically keystone Neotropical timber forest tree.</title>
        <authorList>
            <person name="Silva-Junior O.B."/>
            <person name="Grattapaglia D."/>
            <person name="Novaes E."/>
            <person name="Collevatti R.G."/>
        </authorList>
    </citation>
    <scope>NUCLEOTIDE SEQUENCE [LARGE SCALE GENOMIC DNA]</scope>
    <source>
        <strain evidence="2">cv. UFG-1</strain>
    </source>
</reference>
<dbReference type="AlphaFoldDB" id="A0A2G9GRL8"/>
<dbReference type="Proteomes" id="UP000231279">
    <property type="component" value="Unassembled WGS sequence"/>
</dbReference>
<gene>
    <name evidence="1" type="ORF">CDL12_19508</name>
</gene>
<dbReference type="OrthoDB" id="5835829at2759"/>
<dbReference type="EMBL" id="NKXS01003957">
    <property type="protein sequence ID" value="PIN07916.1"/>
    <property type="molecule type" value="Genomic_DNA"/>
</dbReference>
<dbReference type="EC" id="2.4.1.324" evidence="1"/>
<keyword evidence="1" id="KW-0808">Transferase</keyword>
<proteinExistence type="predicted"/>
<accession>A0A2G9GRL8</accession>
<evidence type="ECO:0000313" key="1">
    <source>
        <dbReference type="EMBL" id="PIN07916.1"/>
    </source>
</evidence>
<evidence type="ECO:0000313" key="2">
    <source>
        <dbReference type="Proteomes" id="UP000231279"/>
    </source>
</evidence>